<gene>
    <name evidence="1" type="ORF">U0070_000208</name>
</gene>
<evidence type="ECO:0000313" key="2">
    <source>
        <dbReference type="Proteomes" id="UP001488838"/>
    </source>
</evidence>
<keyword evidence="2" id="KW-1185">Reference proteome</keyword>
<organism evidence="1 2">
    <name type="scientific">Myodes glareolus</name>
    <name type="common">Bank vole</name>
    <name type="synonym">Clethrionomys glareolus</name>
    <dbReference type="NCBI Taxonomy" id="447135"/>
    <lineage>
        <taxon>Eukaryota</taxon>
        <taxon>Metazoa</taxon>
        <taxon>Chordata</taxon>
        <taxon>Craniata</taxon>
        <taxon>Vertebrata</taxon>
        <taxon>Euteleostomi</taxon>
        <taxon>Mammalia</taxon>
        <taxon>Eutheria</taxon>
        <taxon>Euarchontoglires</taxon>
        <taxon>Glires</taxon>
        <taxon>Rodentia</taxon>
        <taxon>Myomorpha</taxon>
        <taxon>Muroidea</taxon>
        <taxon>Cricetidae</taxon>
        <taxon>Arvicolinae</taxon>
        <taxon>Myodes</taxon>
    </lineage>
</organism>
<sequence length="138" mass="15610">IFNSLYIVIHLKNKSTHLGTIKKNSPKKHRKWSPIPPASTASFWVYVPHPPLLHPVGWEDDVNIRMMTNDTGLMEGHANFSSHLTATVIKYKKMSNSTSIYITVIKIPLMGCLPIAYKTFLSDAPDELTPKKLLPHHI</sequence>
<dbReference type="EMBL" id="JBBHLL010000066">
    <property type="protein sequence ID" value="KAK7821262.1"/>
    <property type="molecule type" value="Genomic_DNA"/>
</dbReference>
<dbReference type="Proteomes" id="UP001488838">
    <property type="component" value="Unassembled WGS sequence"/>
</dbReference>
<proteinExistence type="predicted"/>
<dbReference type="AlphaFoldDB" id="A0AAW0J3G5"/>
<accession>A0AAW0J3G5</accession>
<protein>
    <submittedName>
        <fullName evidence="1">Uncharacterized protein</fullName>
    </submittedName>
</protein>
<reference evidence="1 2" key="1">
    <citation type="journal article" date="2023" name="bioRxiv">
        <title>Conserved and derived expression patterns and positive selection on dental genes reveal complex evolutionary context of ever-growing rodent molars.</title>
        <authorList>
            <person name="Calamari Z.T."/>
            <person name="Song A."/>
            <person name="Cohen E."/>
            <person name="Akter M."/>
            <person name="Roy R.D."/>
            <person name="Hallikas O."/>
            <person name="Christensen M.M."/>
            <person name="Li P."/>
            <person name="Marangoni P."/>
            <person name="Jernvall J."/>
            <person name="Klein O.D."/>
        </authorList>
    </citation>
    <scope>NUCLEOTIDE SEQUENCE [LARGE SCALE GENOMIC DNA]</scope>
    <source>
        <strain evidence="1">V071</strain>
    </source>
</reference>
<feature type="non-terminal residue" evidence="1">
    <location>
        <position position="138"/>
    </location>
</feature>
<evidence type="ECO:0000313" key="1">
    <source>
        <dbReference type="EMBL" id="KAK7821262.1"/>
    </source>
</evidence>
<comment type="caution">
    <text evidence="1">The sequence shown here is derived from an EMBL/GenBank/DDBJ whole genome shotgun (WGS) entry which is preliminary data.</text>
</comment>
<name>A0AAW0J3G5_MYOGA</name>
<feature type="non-terminal residue" evidence="1">
    <location>
        <position position="1"/>
    </location>
</feature>